<dbReference type="AlphaFoldDB" id="A0ABD2XD95"/>
<dbReference type="Gene3D" id="1.10.10.10">
    <property type="entry name" value="Winged helix-like DNA-binding domain superfamily/Winged helix DNA-binding domain"/>
    <property type="match status" value="1"/>
</dbReference>
<evidence type="ECO:0000259" key="10">
    <source>
        <dbReference type="PROSITE" id="PS50961"/>
    </source>
</evidence>
<evidence type="ECO:0000259" key="9">
    <source>
        <dbReference type="PROSITE" id="PS50102"/>
    </source>
</evidence>
<feature type="compositionally biased region" description="Basic and acidic residues" evidence="8">
    <location>
        <begin position="230"/>
        <end position="241"/>
    </location>
</feature>
<feature type="domain" description="XRRM" evidence="11">
    <location>
        <begin position="516"/>
        <end position="625"/>
    </location>
</feature>
<comment type="similarity">
    <text evidence="2">Belongs to the LARP7 family.</text>
</comment>
<dbReference type="CDD" id="cd07323">
    <property type="entry name" value="LAM"/>
    <property type="match status" value="1"/>
</dbReference>
<proteinExistence type="inferred from homology"/>
<comment type="subcellular location">
    <subcellularLocation>
        <location evidence="1">Nucleus</location>
    </subcellularLocation>
</comment>
<feature type="compositionally biased region" description="Basic and acidic residues" evidence="8">
    <location>
        <begin position="332"/>
        <end position="354"/>
    </location>
</feature>
<feature type="compositionally biased region" description="Basic residues" evidence="8">
    <location>
        <begin position="420"/>
        <end position="432"/>
    </location>
</feature>
<evidence type="ECO:0000256" key="2">
    <source>
        <dbReference type="ARBA" id="ARBA00008680"/>
    </source>
</evidence>
<evidence type="ECO:0000313" key="12">
    <source>
        <dbReference type="EMBL" id="KAL3402934.1"/>
    </source>
</evidence>
<feature type="region of interest" description="Disordered" evidence="8">
    <location>
        <begin position="230"/>
        <end position="445"/>
    </location>
</feature>
<evidence type="ECO:0000256" key="5">
    <source>
        <dbReference type="ARBA" id="ARBA00023163"/>
    </source>
</evidence>
<dbReference type="Pfam" id="PF05383">
    <property type="entry name" value="La"/>
    <property type="match status" value="1"/>
</dbReference>
<reference evidence="12 13" key="1">
    <citation type="journal article" date="2024" name="bioRxiv">
        <title>A reference genome for Trichogramma kaykai: A tiny desert-dwelling parasitoid wasp with competing sex-ratio distorters.</title>
        <authorList>
            <person name="Culotta J."/>
            <person name="Lindsey A.R."/>
        </authorList>
    </citation>
    <scope>NUCLEOTIDE SEQUENCE [LARGE SCALE GENOMIC DNA]</scope>
    <source>
        <strain evidence="12 13">KSX58</strain>
    </source>
</reference>
<feature type="domain" description="HTH La-type RNA-binding" evidence="10">
    <location>
        <begin position="48"/>
        <end position="137"/>
    </location>
</feature>
<dbReference type="Pfam" id="PF00076">
    <property type="entry name" value="RRM_1"/>
    <property type="match status" value="1"/>
</dbReference>
<keyword evidence="6" id="KW-0539">Nucleus</keyword>
<keyword evidence="13" id="KW-1185">Reference proteome</keyword>
<feature type="compositionally biased region" description="Basic and acidic residues" evidence="8">
    <location>
        <begin position="309"/>
        <end position="325"/>
    </location>
</feature>
<evidence type="ECO:0000256" key="6">
    <source>
        <dbReference type="ARBA" id="ARBA00023242"/>
    </source>
</evidence>
<dbReference type="InterPro" id="IPR014886">
    <property type="entry name" value="La_xRRM"/>
</dbReference>
<dbReference type="SMART" id="SM00360">
    <property type="entry name" value="RRM"/>
    <property type="match status" value="1"/>
</dbReference>
<evidence type="ECO:0000256" key="4">
    <source>
        <dbReference type="ARBA" id="ARBA00023015"/>
    </source>
</evidence>
<dbReference type="PANTHER" id="PTHR22792">
    <property type="entry name" value="LUPUS LA PROTEIN-RELATED"/>
    <property type="match status" value="1"/>
</dbReference>
<protein>
    <recommendedName>
        <fullName evidence="14">La-related protein 7</fullName>
    </recommendedName>
</protein>
<dbReference type="PROSITE" id="PS51939">
    <property type="entry name" value="XRRM"/>
    <property type="match status" value="1"/>
</dbReference>
<feature type="compositionally biased region" description="Polar residues" evidence="8">
    <location>
        <begin position="243"/>
        <end position="260"/>
    </location>
</feature>
<dbReference type="GO" id="GO:0003723">
    <property type="term" value="F:RNA binding"/>
    <property type="evidence" value="ECO:0007669"/>
    <property type="project" value="UniProtKB-UniRule"/>
</dbReference>
<feature type="compositionally biased region" description="Acidic residues" evidence="8">
    <location>
        <begin position="400"/>
        <end position="413"/>
    </location>
</feature>
<evidence type="ECO:0000256" key="8">
    <source>
        <dbReference type="SAM" id="MobiDB-lite"/>
    </source>
</evidence>
<dbReference type="InterPro" id="IPR036390">
    <property type="entry name" value="WH_DNA-bd_sf"/>
</dbReference>
<dbReference type="Gene3D" id="3.30.70.330">
    <property type="match status" value="2"/>
</dbReference>
<dbReference type="SUPFAM" id="SSF54928">
    <property type="entry name" value="RNA-binding domain, RBD"/>
    <property type="match status" value="1"/>
</dbReference>
<dbReference type="PANTHER" id="PTHR22792:SF62">
    <property type="entry name" value="LA-RELATED PROTEIN 7"/>
    <property type="match status" value="1"/>
</dbReference>
<sequence length="646" mass="74953">MTTEDSNVKKESPSENVQEPQDQTLEDQSMQTEENGTEEVTKTRKKSRRRTKAFNLNILKQMEFYFSDSNLSKDRYLAELIKQSPDVDIKEFLKFNKIKALTTEPAKIASALKKSEILKVSEDGTKVRRITPINERNNVDDCTIYVQKLPPEADHDWVVKAFSEFGKVVYVSIPKFKPKKKFREQDPECMKHQKIKGFAFIEFETPEGVDKCIEKFKANNALLPTEVSHDKVSSITTHEDYNPDNQQSTEQAAESETPATKQEKNIIAPALIKSTETKVDDNIEQSTETKAPEKKKRKSKSLSDVNDSTEVKNNENHEKTSEKKLTERKRKSAQEIDEPAKKLKRSESCPKNKESSITSDSLAENEENKVKRSRKRSLLGGVPTSETETHQKKKKKNNDDENEEKEVFSEENDVDVKEKTSKKKKQKNKRIRVGKDQPPALPSNEDKLQVMRKTDWKKLRNKYLSLQRQQMRKLKQDIRKSEFYSKTSYNPNFSLETEKANFCSPIKETKVPDRLKFTPGVIVKMQLNETDDPKILKDIYRGPDNPNIKYVDASEDAKEIFLRFDSAESAQSLAEASEQRKCTVLTGSDEKEYWDKILQDRTQRFNKKDRPKIRGRQKLLKKAEKFREQIAKHKKFNDEYLLNISK</sequence>
<dbReference type="SMART" id="SM00715">
    <property type="entry name" value="LA"/>
    <property type="match status" value="1"/>
</dbReference>
<dbReference type="PROSITE" id="PS50961">
    <property type="entry name" value="HTH_LA"/>
    <property type="match status" value="1"/>
</dbReference>
<dbReference type="Proteomes" id="UP001627154">
    <property type="component" value="Unassembled WGS sequence"/>
</dbReference>
<dbReference type="InterPro" id="IPR045180">
    <property type="entry name" value="La_dom_prot"/>
</dbReference>
<evidence type="ECO:0000259" key="11">
    <source>
        <dbReference type="PROSITE" id="PS51939"/>
    </source>
</evidence>
<dbReference type="InterPro" id="IPR012677">
    <property type="entry name" value="Nucleotide-bd_a/b_plait_sf"/>
</dbReference>
<comment type="caution">
    <text evidence="12">The sequence shown here is derived from an EMBL/GenBank/DDBJ whole genome shotgun (WGS) entry which is preliminary data.</text>
</comment>
<feature type="compositionally biased region" description="Basic and acidic residues" evidence="8">
    <location>
        <begin position="1"/>
        <end position="13"/>
    </location>
</feature>
<gene>
    <name evidence="12" type="ORF">TKK_004094</name>
</gene>
<evidence type="ECO:0008006" key="14">
    <source>
        <dbReference type="Google" id="ProtNLM"/>
    </source>
</evidence>
<dbReference type="Pfam" id="PF08777">
    <property type="entry name" value="RRM_3"/>
    <property type="match status" value="1"/>
</dbReference>
<dbReference type="InterPro" id="IPR035979">
    <property type="entry name" value="RBD_domain_sf"/>
</dbReference>
<accession>A0ABD2XD95</accession>
<dbReference type="InterPro" id="IPR006630">
    <property type="entry name" value="La_HTH"/>
</dbReference>
<name>A0ABD2XD95_9HYME</name>
<evidence type="ECO:0000256" key="3">
    <source>
        <dbReference type="ARBA" id="ARBA00022884"/>
    </source>
</evidence>
<organism evidence="12 13">
    <name type="scientific">Trichogramma kaykai</name>
    <dbReference type="NCBI Taxonomy" id="54128"/>
    <lineage>
        <taxon>Eukaryota</taxon>
        <taxon>Metazoa</taxon>
        <taxon>Ecdysozoa</taxon>
        <taxon>Arthropoda</taxon>
        <taxon>Hexapoda</taxon>
        <taxon>Insecta</taxon>
        <taxon>Pterygota</taxon>
        <taxon>Neoptera</taxon>
        <taxon>Endopterygota</taxon>
        <taxon>Hymenoptera</taxon>
        <taxon>Apocrita</taxon>
        <taxon>Proctotrupomorpha</taxon>
        <taxon>Chalcidoidea</taxon>
        <taxon>Trichogrammatidae</taxon>
        <taxon>Trichogramma</taxon>
    </lineage>
</organism>
<feature type="region of interest" description="Disordered" evidence="8">
    <location>
        <begin position="1"/>
        <end position="47"/>
    </location>
</feature>
<dbReference type="GO" id="GO:0005634">
    <property type="term" value="C:nucleus"/>
    <property type="evidence" value="ECO:0007669"/>
    <property type="project" value="UniProtKB-SubCell"/>
</dbReference>
<evidence type="ECO:0000256" key="7">
    <source>
        <dbReference type="PROSITE-ProRule" id="PRU00332"/>
    </source>
</evidence>
<dbReference type="InterPro" id="IPR036388">
    <property type="entry name" value="WH-like_DNA-bd_sf"/>
</dbReference>
<dbReference type="InterPro" id="IPR002344">
    <property type="entry name" value="Lupus_La"/>
</dbReference>
<feature type="compositionally biased region" description="Polar residues" evidence="8">
    <location>
        <begin position="14"/>
        <end position="34"/>
    </location>
</feature>
<dbReference type="PROSITE" id="PS50102">
    <property type="entry name" value="RRM"/>
    <property type="match status" value="1"/>
</dbReference>
<dbReference type="InterPro" id="IPR000504">
    <property type="entry name" value="RRM_dom"/>
</dbReference>
<keyword evidence="3 7" id="KW-0694">RNA-binding</keyword>
<evidence type="ECO:0000313" key="13">
    <source>
        <dbReference type="Proteomes" id="UP001627154"/>
    </source>
</evidence>
<dbReference type="PRINTS" id="PR00302">
    <property type="entry name" value="LUPUSLA"/>
</dbReference>
<dbReference type="EMBL" id="JBJJXI010000032">
    <property type="protein sequence ID" value="KAL3402934.1"/>
    <property type="molecule type" value="Genomic_DNA"/>
</dbReference>
<keyword evidence="5" id="KW-0804">Transcription</keyword>
<feature type="domain" description="RRM" evidence="9">
    <location>
        <begin position="142"/>
        <end position="232"/>
    </location>
</feature>
<evidence type="ECO:0000256" key="1">
    <source>
        <dbReference type="ARBA" id="ARBA00004123"/>
    </source>
</evidence>
<dbReference type="SUPFAM" id="SSF46785">
    <property type="entry name" value="Winged helix' DNA-binding domain"/>
    <property type="match status" value="1"/>
</dbReference>
<keyword evidence="4" id="KW-0805">Transcription regulation</keyword>
<dbReference type="GO" id="GO:1990904">
    <property type="term" value="C:ribonucleoprotein complex"/>
    <property type="evidence" value="ECO:0007669"/>
    <property type="project" value="UniProtKB-UniRule"/>
</dbReference>